<name>A0A9N9H3Y8_9GLOM</name>
<evidence type="ECO:0000313" key="1">
    <source>
        <dbReference type="EMBL" id="CAG8656536.1"/>
    </source>
</evidence>
<keyword evidence="2" id="KW-1185">Reference proteome</keyword>
<dbReference type="AlphaFoldDB" id="A0A9N9H3Y8"/>
<dbReference type="EMBL" id="CAJVPI010003272">
    <property type="protein sequence ID" value="CAG8656536.1"/>
    <property type="molecule type" value="Genomic_DNA"/>
</dbReference>
<comment type="caution">
    <text evidence="1">The sequence shown here is derived from an EMBL/GenBank/DDBJ whole genome shotgun (WGS) entry which is preliminary data.</text>
</comment>
<accession>A0A9N9H3Y8</accession>
<reference evidence="1" key="1">
    <citation type="submission" date="2021-06" db="EMBL/GenBank/DDBJ databases">
        <authorList>
            <person name="Kallberg Y."/>
            <person name="Tangrot J."/>
            <person name="Rosling A."/>
        </authorList>
    </citation>
    <scope>NUCLEOTIDE SEQUENCE</scope>
    <source>
        <strain evidence="1">BR232B</strain>
    </source>
</reference>
<feature type="non-terminal residue" evidence="1">
    <location>
        <position position="1"/>
    </location>
</feature>
<gene>
    <name evidence="1" type="ORF">PBRASI_LOCUS10550</name>
</gene>
<sequence length="76" mass="8430">MNDQTTVAQYLQTFVDAGKASSEQTTAVNKIFTRNWLNTLGDVKNFTATELGNLNIPAARENNDEVARNTAQNRAR</sequence>
<organism evidence="1 2">
    <name type="scientific">Paraglomus brasilianum</name>
    <dbReference type="NCBI Taxonomy" id="144538"/>
    <lineage>
        <taxon>Eukaryota</taxon>
        <taxon>Fungi</taxon>
        <taxon>Fungi incertae sedis</taxon>
        <taxon>Mucoromycota</taxon>
        <taxon>Glomeromycotina</taxon>
        <taxon>Glomeromycetes</taxon>
        <taxon>Paraglomerales</taxon>
        <taxon>Paraglomeraceae</taxon>
        <taxon>Paraglomus</taxon>
    </lineage>
</organism>
<protein>
    <submittedName>
        <fullName evidence="1">6527_t:CDS:1</fullName>
    </submittedName>
</protein>
<dbReference type="Proteomes" id="UP000789739">
    <property type="component" value="Unassembled WGS sequence"/>
</dbReference>
<evidence type="ECO:0000313" key="2">
    <source>
        <dbReference type="Proteomes" id="UP000789739"/>
    </source>
</evidence>
<proteinExistence type="predicted"/>